<evidence type="ECO:0000313" key="14">
    <source>
        <dbReference type="EMBL" id="KAL1519285.1"/>
    </source>
</evidence>
<feature type="compositionally biased region" description="Basic residues" evidence="11">
    <location>
        <begin position="1168"/>
        <end position="1177"/>
    </location>
</feature>
<evidence type="ECO:0000256" key="2">
    <source>
        <dbReference type="ARBA" id="ARBA00022527"/>
    </source>
</evidence>
<evidence type="ECO:0000313" key="15">
    <source>
        <dbReference type="Proteomes" id="UP001515480"/>
    </source>
</evidence>
<feature type="compositionally biased region" description="Low complexity" evidence="11">
    <location>
        <begin position="225"/>
        <end position="238"/>
    </location>
</feature>
<dbReference type="InterPro" id="IPR006575">
    <property type="entry name" value="RWD_dom"/>
</dbReference>
<feature type="domain" description="RWD" evidence="13">
    <location>
        <begin position="14"/>
        <end position="127"/>
    </location>
</feature>
<comment type="similarity">
    <text evidence="7">Belongs to the protein kinase superfamily. Ser/Thr protein kinase family. GCN2 subfamily.</text>
</comment>
<dbReference type="InterPro" id="IPR016135">
    <property type="entry name" value="UBQ-conjugating_enzyme/RWD"/>
</dbReference>
<keyword evidence="3" id="KW-0808">Transferase</keyword>
<dbReference type="PROSITE" id="PS00108">
    <property type="entry name" value="PROTEIN_KINASE_ST"/>
    <property type="match status" value="1"/>
</dbReference>
<dbReference type="PROSITE" id="PS50908">
    <property type="entry name" value="RWD"/>
    <property type="match status" value="1"/>
</dbReference>
<proteinExistence type="inferred from homology"/>
<sequence>MEEASFNPEEEQRQELLVLESIFMEEYALLEPAPDAAGRLRRRVQLTLLPYPGGGDENLVDVTLVATLPPSYPILAPAIELSCGKRGLPDARLAELRAALSAQSNELLGHVQLMALAETARDFLRGCNLPHATAPSFYEQMIAREAAEAKAPPPPRAPPREAAGARASVDALASVEAELNAAARVRRRGEAAKRHRRKGKQKARRGGADESSDGDDEPHTPHTPPTRGAAAAAAAATPPHTPPPAAATPPAEPRGEEVRWQRKFSIAGLGRSLSTSFSTLLNNLSKVSSSQPEGSATDAEEEGESDESSARALEPVPSLSDESSGEATASRFAADFVKLDCLGKGGFGRVWRVRNRLDGMHYAVKSVHIKPGQDVKKILREVNTLSRMYSEHVVRYYQAWIEQDARGPSPRLHAQPDHGAALRVPLEPMPSALAREPSYDIFERTPFAEGEGCSAGESDADELSSSSSDGEASGWMGGEGKAAGGKAGKARDSIGRRVLYIQMEYCKRTLDDLLREAALPDEQIWRILRQLLGGLQHVHSQGIIHRDLKPKNIFIDFAENIKLGDFGLATGAPSRTPNGSADAAGDASFAAACLSAPAASEDTHTQEVGTFYYMDPYCAARNHAYDIYSLGVVLFECCHFFSTGMERVMALTKLRAGVLPDGFEAHRPAQAALISQMLLPDPSRRPTARQLLESPLLPPRLEDEAMKDALRVLSNPTSLFYHQLMEKLFDSERVLLHTPRTPLRQAYSSPPPSALQRLAALQETLSAIFRCHGAIGASPPPLWLKEEPATPIHRETEFVLDSAGRLLGLNQGGRLAVCQYVAQQHKLDSPLKCFSFNHALRRDPAGGLPRQELIADFDIVLLPNASASKAAGAHLVAELIVVCHQIMTELHVQSRDGADVCLQLSHPSVLEPLLDMCGAPSLPAKRSQLIATLAKAAAKRVSDWAPVSARLVQRELCSESCARELHKYVWHTWRPEELHKLRTLVGARGMSPSNAQALAALDALDECLTFARAMGAPVNTLVQLDTRLVLNSVEFSSGLVLQLAVQGHGVLLRGGRYDRLCAESGAGERVAAGMSIQLGRLLSSLEQPHAEGTSGRGVEVDVIVCCLAPEQAHERSAILGQLWAAALRADASFVESSNLRAHMELAHAVGAQHLVVVRQDGVTIKPLHGARGRGNKKHPAEEERVPASEIAKYFLGRKGHRSTRPRSPPRVETVDSRRG</sequence>
<dbReference type="SMART" id="SM00220">
    <property type="entry name" value="S_TKc"/>
    <property type="match status" value="1"/>
</dbReference>
<dbReference type="EC" id="2.7.11.1" evidence="1"/>
<protein>
    <recommendedName>
        <fullName evidence="1">non-specific serine/threonine protein kinase</fullName>
        <ecNumber evidence="1">2.7.11.1</ecNumber>
    </recommendedName>
</protein>
<feature type="compositionally biased region" description="Low complexity" evidence="11">
    <location>
        <begin position="463"/>
        <end position="474"/>
    </location>
</feature>
<evidence type="ECO:0000256" key="9">
    <source>
        <dbReference type="ARBA" id="ARBA00048679"/>
    </source>
</evidence>
<dbReference type="FunFam" id="3.10.110.10:FF:000050">
    <property type="entry name" value="eIF-2-alpha kinase GCN2"/>
    <property type="match status" value="1"/>
</dbReference>
<dbReference type="InterPro" id="IPR041715">
    <property type="entry name" value="HisRS-like_core"/>
</dbReference>
<dbReference type="Pfam" id="PF00069">
    <property type="entry name" value="Pkinase"/>
    <property type="match status" value="2"/>
</dbReference>
<dbReference type="InterPro" id="IPR011009">
    <property type="entry name" value="Kinase-like_dom_sf"/>
</dbReference>
<evidence type="ECO:0000256" key="3">
    <source>
        <dbReference type="ARBA" id="ARBA00022679"/>
    </source>
</evidence>
<dbReference type="CDD" id="cd23823">
    <property type="entry name" value="RWD_GCN2"/>
    <property type="match status" value="1"/>
</dbReference>
<evidence type="ECO:0000256" key="7">
    <source>
        <dbReference type="ARBA" id="ARBA00037982"/>
    </source>
</evidence>
<keyword evidence="5" id="KW-0418">Kinase</keyword>
<dbReference type="PROSITE" id="PS00107">
    <property type="entry name" value="PROTEIN_KINASE_ATP"/>
    <property type="match status" value="1"/>
</dbReference>
<dbReference type="InterPro" id="IPR036621">
    <property type="entry name" value="Anticodon-bd_dom_sf"/>
</dbReference>
<dbReference type="Gene3D" id="3.30.200.20">
    <property type="entry name" value="Phosphorylase Kinase, domain 1"/>
    <property type="match status" value="1"/>
</dbReference>
<keyword evidence="15" id="KW-1185">Reference proteome</keyword>
<dbReference type="InterPro" id="IPR000719">
    <property type="entry name" value="Prot_kinase_dom"/>
</dbReference>
<dbReference type="Gene3D" id="3.30.930.10">
    <property type="entry name" value="Bira Bifunctional Protein, Domain 2"/>
    <property type="match status" value="1"/>
</dbReference>
<dbReference type="PROSITE" id="PS50011">
    <property type="entry name" value="PROTEIN_KINASE_DOM"/>
    <property type="match status" value="1"/>
</dbReference>
<dbReference type="GO" id="GO:0005829">
    <property type="term" value="C:cytosol"/>
    <property type="evidence" value="ECO:0007669"/>
    <property type="project" value="TreeGrafter"/>
</dbReference>
<dbReference type="InterPro" id="IPR017441">
    <property type="entry name" value="Protein_kinase_ATP_BS"/>
</dbReference>
<dbReference type="PANTHER" id="PTHR11042:SF136">
    <property type="entry name" value="EIF-2-ALPHA KINASE GCN2"/>
    <property type="match status" value="1"/>
</dbReference>
<dbReference type="Gene3D" id="3.40.50.800">
    <property type="entry name" value="Anticodon-binding domain"/>
    <property type="match status" value="1"/>
</dbReference>
<dbReference type="GO" id="GO:0005524">
    <property type="term" value="F:ATP binding"/>
    <property type="evidence" value="ECO:0007669"/>
    <property type="project" value="UniProtKB-UniRule"/>
</dbReference>
<evidence type="ECO:0000259" key="13">
    <source>
        <dbReference type="PROSITE" id="PS50908"/>
    </source>
</evidence>
<keyword evidence="6 10" id="KW-0067">ATP-binding</keyword>
<dbReference type="SUPFAM" id="SSF55681">
    <property type="entry name" value="Class II aaRS and biotin synthetases"/>
    <property type="match status" value="1"/>
</dbReference>
<comment type="catalytic activity">
    <reaction evidence="9">
        <text>L-seryl-[protein] + ATP = O-phospho-L-seryl-[protein] + ADP + H(+)</text>
        <dbReference type="Rhea" id="RHEA:17989"/>
        <dbReference type="Rhea" id="RHEA-COMP:9863"/>
        <dbReference type="Rhea" id="RHEA-COMP:11604"/>
        <dbReference type="ChEBI" id="CHEBI:15378"/>
        <dbReference type="ChEBI" id="CHEBI:29999"/>
        <dbReference type="ChEBI" id="CHEBI:30616"/>
        <dbReference type="ChEBI" id="CHEBI:83421"/>
        <dbReference type="ChEBI" id="CHEBI:456216"/>
        <dbReference type="EC" id="2.7.11.1"/>
    </reaction>
</comment>
<name>A0AB34JB76_PRYPA</name>
<feature type="compositionally biased region" description="Basic residues" evidence="11">
    <location>
        <begin position="1195"/>
        <end position="1204"/>
    </location>
</feature>
<evidence type="ECO:0000256" key="11">
    <source>
        <dbReference type="SAM" id="MobiDB-lite"/>
    </source>
</evidence>
<comment type="caution">
    <text evidence="14">The sequence shown here is derived from an EMBL/GenBank/DDBJ whole genome shotgun (WGS) entry which is preliminary data.</text>
</comment>
<reference evidence="14 15" key="1">
    <citation type="journal article" date="2024" name="Science">
        <title>Giant polyketide synthase enzymes in the biosynthesis of giant marine polyether toxins.</title>
        <authorList>
            <person name="Fallon T.R."/>
            <person name="Shende V.V."/>
            <person name="Wierzbicki I.H."/>
            <person name="Pendleton A.L."/>
            <person name="Watervoot N.F."/>
            <person name="Auber R.P."/>
            <person name="Gonzalez D.J."/>
            <person name="Wisecaver J.H."/>
            <person name="Moore B.S."/>
        </authorList>
    </citation>
    <scope>NUCLEOTIDE SEQUENCE [LARGE SCALE GENOMIC DNA]</scope>
    <source>
        <strain evidence="14 15">12B1</strain>
    </source>
</reference>
<comment type="catalytic activity">
    <reaction evidence="8">
        <text>L-threonyl-[protein] + ATP = O-phospho-L-threonyl-[protein] + ADP + H(+)</text>
        <dbReference type="Rhea" id="RHEA:46608"/>
        <dbReference type="Rhea" id="RHEA-COMP:11060"/>
        <dbReference type="Rhea" id="RHEA-COMP:11605"/>
        <dbReference type="ChEBI" id="CHEBI:15378"/>
        <dbReference type="ChEBI" id="CHEBI:30013"/>
        <dbReference type="ChEBI" id="CHEBI:30616"/>
        <dbReference type="ChEBI" id="CHEBI:61977"/>
        <dbReference type="ChEBI" id="CHEBI:456216"/>
        <dbReference type="EC" id="2.7.11.1"/>
    </reaction>
</comment>
<feature type="region of interest" description="Disordered" evidence="11">
    <location>
        <begin position="185"/>
        <end position="257"/>
    </location>
</feature>
<dbReference type="Gene3D" id="1.10.510.10">
    <property type="entry name" value="Transferase(Phosphotransferase) domain 1"/>
    <property type="match status" value="1"/>
</dbReference>
<keyword evidence="4 10" id="KW-0547">Nucleotide-binding</keyword>
<evidence type="ECO:0000259" key="12">
    <source>
        <dbReference type="PROSITE" id="PS50011"/>
    </source>
</evidence>
<dbReference type="EMBL" id="JBGBPQ010000009">
    <property type="protein sequence ID" value="KAL1519285.1"/>
    <property type="molecule type" value="Genomic_DNA"/>
</dbReference>
<dbReference type="InterPro" id="IPR008271">
    <property type="entry name" value="Ser/Thr_kinase_AS"/>
</dbReference>
<gene>
    <name evidence="14" type="ORF">AB1Y20_022814</name>
</gene>
<dbReference type="AlphaFoldDB" id="A0AB34JB76"/>
<dbReference type="InterPro" id="IPR045864">
    <property type="entry name" value="aa-tRNA-synth_II/BPL/LPL"/>
</dbReference>
<dbReference type="SUPFAM" id="SSF54495">
    <property type="entry name" value="UBC-like"/>
    <property type="match status" value="1"/>
</dbReference>
<dbReference type="Proteomes" id="UP001515480">
    <property type="component" value="Unassembled WGS sequence"/>
</dbReference>
<evidence type="ECO:0000256" key="5">
    <source>
        <dbReference type="ARBA" id="ARBA00022777"/>
    </source>
</evidence>
<dbReference type="GO" id="GO:0009893">
    <property type="term" value="P:positive regulation of metabolic process"/>
    <property type="evidence" value="ECO:0007669"/>
    <property type="project" value="UniProtKB-ARBA"/>
</dbReference>
<feature type="region of interest" description="Disordered" evidence="11">
    <location>
        <begin position="285"/>
        <end position="325"/>
    </location>
</feature>
<feature type="compositionally biased region" description="Acidic residues" evidence="11">
    <location>
        <begin position="298"/>
        <end position="307"/>
    </location>
</feature>
<evidence type="ECO:0000256" key="10">
    <source>
        <dbReference type="PROSITE-ProRule" id="PRU10141"/>
    </source>
</evidence>
<feature type="region of interest" description="Disordered" evidence="11">
    <location>
        <begin position="450"/>
        <end position="488"/>
    </location>
</feature>
<feature type="compositionally biased region" description="Pro residues" evidence="11">
    <location>
        <begin position="239"/>
        <end position="252"/>
    </location>
</feature>
<dbReference type="InterPro" id="IPR050339">
    <property type="entry name" value="CC_SR_Kinase"/>
</dbReference>
<feature type="region of interest" description="Disordered" evidence="11">
    <location>
        <begin position="147"/>
        <end position="168"/>
    </location>
</feature>
<feature type="compositionally biased region" description="Gly residues" evidence="11">
    <location>
        <begin position="475"/>
        <end position="487"/>
    </location>
</feature>
<dbReference type="GO" id="GO:0004694">
    <property type="term" value="F:eukaryotic translation initiation factor 2alpha kinase activity"/>
    <property type="evidence" value="ECO:0007669"/>
    <property type="project" value="TreeGrafter"/>
</dbReference>
<dbReference type="GO" id="GO:0005634">
    <property type="term" value="C:nucleus"/>
    <property type="evidence" value="ECO:0007669"/>
    <property type="project" value="TreeGrafter"/>
</dbReference>
<evidence type="ECO:0000256" key="8">
    <source>
        <dbReference type="ARBA" id="ARBA00047899"/>
    </source>
</evidence>
<dbReference type="PANTHER" id="PTHR11042">
    <property type="entry name" value="EUKARYOTIC TRANSLATION INITIATION FACTOR 2-ALPHA KINASE EIF2-ALPHA KINASE -RELATED"/>
    <property type="match status" value="1"/>
</dbReference>
<dbReference type="Pfam" id="PF05773">
    <property type="entry name" value="RWD"/>
    <property type="match status" value="1"/>
</dbReference>
<dbReference type="SMART" id="SM00591">
    <property type="entry name" value="RWD"/>
    <property type="match status" value="1"/>
</dbReference>
<dbReference type="Pfam" id="PF13393">
    <property type="entry name" value="tRNA-synt_His"/>
    <property type="match status" value="1"/>
</dbReference>
<evidence type="ECO:0000256" key="1">
    <source>
        <dbReference type="ARBA" id="ARBA00012513"/>
    </source>
</evidence>
<evidence type="ECO:0000256" key="4">
    <source>
        <dbReference type="ARBA" id="ARBA00022741"/>
    </source>
</evidence>
<dbReference type="SUPFAM" id="SSF56112">
    <property type="entry name" value="Protein kinase-like (PK-like)"/>
    <property type="match status" value="1"/>
</dbReference>
<feature type="binding site" evidence="10">
    <location>
        <position position="365"/>
    </location>
    <ligand>
        <name>ATP</name>
        <dbReference type="ChEBI" id="CHEBI:30616"/>
    </ligand>
</feature>
<feature type="compositionally biased region" description="Basic residues" evidence="11">
    <location>
        <begin position="193"/>
        <end position="205"/>
    </location>
</feature>
<keyword evidence="2" id="KW-0723">Serine/threonine-protein kinase</keyword>
<evidence type="ECO:0000256" key="6">
    <source>
        <dbReference type="ARBA" id="ARBA00022840"/>
    </source>
</evidence>
<accession>A0AB34JB76</accession>
<feature type="domain" description="Protein kinase" evidence="12">
    <location>
        <begin position="336"/>
        <end position="697"/>
    </location>
</feature>
<dbReference type="Gene3D" id="3.10.110.10">
    <property type="entry name" value="Ubiquitin Conjugating Enzyme"/>
    <property type="match status" value="1"/>
</dbReference>
<organism evidence="14 15">
    <name type="scientific">Prymnesium parvum</name>
    <name type="common">Toxic golden alga</name>
    <dbReference type="NCBI Taxonomy" id="97485"/>
    <lineage>
        <taxon>Eukaryota</taxon>
        <taxon>Haptista</taxon>
        <taxon>Haptophyta</taxon>
        <taxon>Prymnesiophyceae</taxon>
        <taxon>Prymnesiales</taxon>
        <taxon>Prymnesiaceae</taxon>
        <taxon>Prymnesium</taxon>
    </lineage>
</organism>
<feature type="region of interest" description="Disordered" evidence="11">
    <location>
        <begin position="1167"/>
        <end position="1219"/>
    </location>
</feature>